<dbReference type="AlphaFoldDB" id="A0A7Y9IC94"/>
<dbReference type="EMBL" id="JACCBU010000001">
    <property type="protein sequence ID" value="NYE74187.1"/>
    <property type="molecule type" value="Genomic_DNA"/>
</dbReference>
<accession>A0A7Y9IC94</accession>
<comment type="caution">
    <text evidence="1">The sequence shown here is derived from an EMBL/GenBank/DDBJ whole genome shotgun (WGS) entry which is preliminary data.</text>
</comment>
<dbReference type="RefSeq" id="WP_179756312.1">
    <property type="nucleotide sequence ID" value="NZ_JACCBU010000001.1"/>
</dbReference>
<reference evidence="1 2" key="1">
    <citation type="submission" date="2020-07" db="EMBL/GenBank/DDBJ databases">
        <title>Sequencing the genomes of 1000 actinobacteria strains.</title>
        <authorList>
            <person name="Klenk H.-P."/>
        </authorList>
    </citation>
    <scope>NUCLEOTIDE SEQUENCE [LARGE SCALE GENOMIC DNA]</scope>
    <source>
        <strain evidence="1 2">DSM 22083</strain>
    </source>
</reference>
<proteinExistence type="predicted"/>
<evidence type="ECO:0000313" key="2">
    <source>
        <dbReference type="Proteomes" id="UP000569914"/>
    </source>
</evidence>
<dbReference type="Proteomes" id="UP000569914">
    <property type="component" value="Unassembled WGS sequence"/>
</dbReference>
<name>A0A7Y9IC94_9ACTN</name>
<organism evidence="1 2">
    <name type="scientific">Microlunatus parietis</name>
    <dbReference type="NCBI Taxonomy" id="682979"/>
    <lineage>
        <taxon>Bacteria</taxon>
        <taxon>Bacillati</taxon>
        <taxon>Actinomycetota</taxon>
        <taxon>Actinomycetes</taxon>
        <taxon>Propionibacteriales</taxon>
        <taxon>Propionibacteriaceae</taxon>
        <taxon>Microlunatus</taxon>
    </lineage>
</organism>
<protein>
    <submittedName>
        <fullName evidence="1">Uncharacterized protein</fullName>
    </submittedName>
</protein>
<gene>
    <name evidence="1" type="ORF">BKA15_005516</name>
</gene>
<evidence type="ECO:0000313" key="1">
    <source>
        <dbReference type="EMBL" id="NYE74187.1"/>
    </source>
</evidence>
<keyword evidence="2" id="KW-1185">Reference proteome</keyword>
<sequence length="75" mass="8323">MSLYDDLGAMRCRIKHGDGSDVDLDDVRILLARAQDYIQRTDAIAEASLVRGDAVRQLLADWSMSTGNAERQPTD</sequence>